<feature type="region of interest" description="Disordered" evidence="5">
    <location>
        <begin position="517"/>
        <end position="570"/>
    </location>
</feature>
<dbReference type="AlphaFoldDB" id="A0ABD2YIL8"/>
<feature type="compositionally biased region" description="Polar residues" evidence="5">
    <location>
        <begin position="557"/>
        <end position="569"/>
    </location>
</feature>
<feature type="compositionally biased region" description="Acidic residues" evidence="5">
    <location>
        <begin position="528"/>
        <end position="545"/>
    </location>
</feature>
<evidence type="ECO:0000256" key="3">
    <source>
        <dbReference type="ARBA" id="ARBA00023163"/>
    </source>
</evidence>
<dbReference type="Pfam" id="PF25826">
    <property type="entry name" value="DUF7952"/>
    <property type="match status" value="1"/>
</dbReference>
<evidence type="ECO:0000313" key="9">
    <source>
        <dbReference type="Proteomes" id="UP001630127"/>
    </source>
</evidence>
<evidence type="ECO:0000259" key="6">
    <source>
        <dbReference type="Pfam" id="PF24662"/>
    </source>
</evidence>
<gene>
    <name evidence="8" type="ORF">ACH5RR_031132</name>
</gene>
<dbReference type="InterPro" id="IPR057712">
    <property type="entry name" value="DUF7952"/>
</dbReference>
<feature type="compositionally biased region" description="Polar residues" evidence="5">
    <location>
        <begin position="697"/>
        <end position="706"/>
    </location>
</feature>
<evidence type="ECO:0000256" key="5">
    <source>
        <dbReference type="SAM" id="MobiDB-lite"/>
    </source>
</evidence>
<evidence type="ECO:0000259" key="7">
    <source>
        <dbReference type="Pfam" id="PF25826"/>
    </source>
</evidence>
<organism evidence="8 9">
    <name type="scientific">Cinchona calisaya</name>
    <dbReference type="NCBI Taxonomy" id="153742"/>
    <lineage>
        <taxon>Eukaryota</taxon>
        <taxon>Viridiplantae</taxon>
        <taxon>Streptophyta</taxon>
        <taxon>Embryophyta</taxon>
        <taxon>Tracheophyta</taxon>
        <taxon>Spermatophyta</taxon>
        <taxon>Magnoliopsida</taxon>
        <taxon>eudicotyledons</taxon>
        <taxon>Gunneridae</taxon>
        <taxon>Pentapetalae</taxon>
        <taxon>asterids</taxon>
        <taxon>lamiids</taxon>
        <taxon>Gentianales</taxon>
        <taxon>Rubiaceae</taxon>
        <taxon>Cinchonoideae</taxon>
        <taxon>Cinchoneae</taxon>
        <taxon>Cinchona</taxon>
    </lineage>
</organism>
<dbReference type="PANTHER" id="PTHR13859">
    <property type="entry name" value="ATROPHIN-RELATED"/>
    <property type="match status" value="1"/>
</dbReference>
<feature type="compositionally biased region" description="Polar residues" evidence="5">
    <location>
        <begin position="517"/>
        <end position="527"/>
    </location>
</feature>
<keyword evidence="4" id="KW-0539">Nucleus</keyword>
<feature type="domain" description="DUF7650" evidence="6">
    <location>
        <begin position="349"/>
        <end position="436"/>
    </location>
</feature>
<feature type="region of interest" description="Disordered" evidence="5">
    <location>
        <begin position="697"/>
        <end position="725"/>
    </location>
</feature>
<evidence type="ECO:0000313" key="8">
    <source>
        <dbReference type="EMBL" id="KAL3505750.1"/>
    </source>
</evidence>
<dbReference type="EMBL" id="JBJUIK010000013">
    <property type="protein sequence ID" value="KAL3505750.1"/>
    <property type="molecule type" value="Genomic_DNA"/>
</dbReference>
<dbReference type="Proteomes" id="UP001630127">
    <property type="component" value="Unassembled WGS sequence"/>
</dbReference>
<reference evidence="8 9" key="1">
    <citation type="submission" date="2024-11" db="EMBL/GenBank/DDBJ databases">
        <title>A near-complete genome assembly of Cinchona calisaya.</title>
        <authorList>
            <person name="Lian D.C."/>
            <person name="Zhao X.W."/>
            <person name="Wei L."/>
        </authorList>
    </citation>
    <scope>NUCLEOTIDE SEQUENCE [LARGE SCALE GENOMIC DNA]</scope>
    <source>
        <tissue evidence="8">Nenye</tissue>
    </source>
</reference>
<feature type="domain" description="DUF7952" evidence="7">
    <location>
        <begin position="180"/>
        <end position="310"/>
    </location>
</feature>
<feature type="region of interest" description="Disordered" evidence="5">
    <location>
        <begin position="810"/>
        <end position="838"/>
    </location>
</feature>
<protein>
    <recommendedName>
        <fullName evidence="10">SANT domain-containing protein</fullName>
    </recommendedName>
</protein>
<dbReference type="GO" id="GO:0005634">
    <property type="term" value="C:nucleus"/>
    <property type="evidence" value="ECO:0007669"/>
    <property type="project" value="UniProtKB-SubCell"/>
</dbReference>
<dbReference type="PANTHER" id="PTHR13859:SF11">
    <property type="entry name" value="GRUNGE, ISOFORM J"/>
    <property type="match status" value="1"/>
</dbReference>
<dbReference type="FunFam" id="1.10.10.60:FF:000374">
    <property type="entry name" value="Arginine-glutamic acid dipeptide repeat protein"/>
    <property type="match status" value="1"/>
</dbReference>
<dbReference type="Pfam" id="PF24662">
    <property type="entry name" value="DUF7650"/>
    <property type="match status" value="1"/>
</dbReference>
<accession>A0ABD2YIL8</accession>
<comment type="caution">
    <text evidence="8">The sequence shown here is derived from an EMBL/GenBank/DDBJ whole genome shotgun (WGS) entry which is preliminary data.</text>
</comment>
<evidence type="ECO:0000256" key="2">
    <source>
        <dbReference type="ARBA" id="ARBA00023015"/>
    </source>
</evidence>
<evidence type="ECO:0000256" key="1">
    <source>
        <dbReference type="ARBA" id="ARBA00004123"/>
    </source>
</evidence>
<sequence length="904" mass="101065">MKFGGSGKLVVVVVVVVEDASMFLDLVEKLAMDFMESDENGHLSNDMSIDQSPPLHEPIGCGLFKEQDIFPRIGASYQVEVPQLVQRSEYLYFLKNVENTENEYLMGLSIPVTVLNQDYGREESKEVVENLEFVNKDPLNVELHNRVQAGGSGDVVLEDKMELCRFPDFCFVPSSSNAAWSDLGKKCFLLGLYIFEKNFVQLRRFLESKAMGDILSFYYGEFYRSNEYCRWSECRKLKSKRFVFGQKIFTGLRLQEFLSRLIPSVSEECKNALLEVSKTYVEGKMLLEEYVSSLKAMVGMSLLVEVVGIGKGKQDLTGMAVEPSRSNQANPMRPEIPIGKACSSLTSCEIVKFLTGDYRLSKARSNDLFWEAVWPRLLARGWHSEEPKDQVYAAGSKNSLVFLVPGVKKFSRRRLVKGNHYFDSVSDVLSKVAAEPGIIELDNEEDDSKRNKEDFEWNNNRKLEEEDVPNQRRHFYLQPRTPNRISNGMKFTVIDTSLEDGEPFKVKELRNLRNELTSKFNPGNSYEISDDDDDSAEVSTEELDSADTALPNKGDNDISSALDNLSNGDMLSDRKDLEMHVPNLENHTSYPDSESIPVGHSMKRKQFSEDNQPMKEVVEQHLTQSTKEDNVDDICPSFKRARGLIACNQPETSNVMINPAIVPMLESEMPSCGLDICDFAENVPSQVVSSLDKVSLTSLSKGSPTESVEYGTVDSHDVSDPQENSQNQRLIDLNIPQAPVDFESGSLTLMADTMGEKEDKTKNLGDHDEPDTVLDMVSSDQQVNDNPQRRSTRYRPTTRALEAVAHGYLSVNKRRKGKEASSGDNLTSRRPSRRARGGAGLGVGMQALHQPTVAHMDSGPEFSTSTVGSAVLGGENVARSDGDRVMFNEFEVLPPEHGATISGN</sequence>
<keyword evidence="9" id="KW-1185">Reference proteome</keyword>
<name>A0ABD2YIL8_9GENT</name>
<comment type="subcellular location">
    <subcellularLocation>
        <location evidence="1">Nucleus</location>
    </subcellularLocation>
</comment>
<keyword evidence="2" id="KW-0805">Transcription regulation</keyword>
<evidence type="ECO:0000256" key="4">
    <source>
        <dbReference type="ARBA" id="ARBA00023242"/>
    </source>
</evidence>
<dbReference type="InterPro" id="IPR056067">
    <property type="entry name" value="DUF7650"/>
</dbReference>
<proteinExistence type="predicted"/>
<evidence type="ECO:0008006" key="10">
    <source>
        <dbReference type="Google" id="ProtNLM"/>
    </source>
</evidence>
<keyword evidence="3" id="KW-0804">Transcription</keyword>